<evidence type="ECO:0000313" key="2">
    <source>
        <dbReference type="EMBL" id="SCC51989.1"/>
    </source>
</evidence>
<name>A0A1C4F848_BACTU</name>
<dbReference type="AlphaFoldDB" id="A0A1C4F848"/>
<dbReference type="Proteomes" id="UP000195991">
    <property type="component" value="Unassembled WGS sequence"/>
</dbReference>
<evidence type="ECO:0000313" key="3">
    <source>
        <dbReference type="Proteomes" id="UP000195991"/>
    </source>
</evidence>
<organism evidence="1 3">
    <name type="scientific">Bacillus thuringiensis</name>
    <dbReference type="NCBI Taxonomy" id="1428"/>
    <lineage>
        <taxon>Bacteria</taxon>
        <taxon>Bacillati</taxon>
        <taxon>Bacillota</taxon>
        <taxon>Bacilli</taxon>
        <taxon>Bacillales</taxon>
        <taxon>Bacillaceae</taxon>
        <taxon>Bacillus</taxon>
        <taxon>Bacillus cereus group</taxon>
    </lineage>
</organism>
<reference evidence="1 3" key="1">
    <citation type="submission" date="2016-08" db="EMBL/GenBank/DDBJ databases">
        <authorList>
            <person name="Seilhamer J.J."/>
        </authorList>
    </citation>
    <scope>NUCLEOTIDE SEQUENCE [LARGE SCALE GENOMIC DNA]</scope>
    <source>
        <strain evidence="1 3">IEBC_T61001</strain>
    </source>
</reference>
<dbReference type="EMBL" id="FMBI01000035">
    <property type="protein sequence ID" value="SCC51972.1"/>
    <property type="molecule type" value="Genomic_DNA"/>
</dbReference>
<dbReference type="EMBL" id="FMBI01000035">
    <property type="protein sequence ID" value="SCC51989.1"/>
    <property type="molecule type" value="Genomic_DNA"/>
</dbReference>
<sequence length="19" mass="2232">MQVEELGKAKRKRNASKEE</sequence>
<protein>
    <submittedName>
        <fullName evidence="1">Uncharacterized protein</fullName>
    </submittedName>
</protein>
<gene>
    <name evidence="1" type="ORF">BTT61001_04025</name>
    <name evidence="2" type="ORF">BTT61001_04027</name>
</gene>
<proteinExistence type="predicted"/>
<evidence type="ECO:0000313" key="1">
    <source>
        <dbReference type="EMBL" id="SCC51972.1"/>
    </source>
</evidence>
<accession>A0A1C4F848</accession>